<name>A0ABN7WZT9_GIGMA</name>
<dbReference type="InterPro" id="IPR001584">
    <property type="entry name" value="Integrase_cat-core"/>
</dbReference>
<dbReference type="InterPro" id="IPR036397">
    <property type="entry name" value="RNaseH_sf"/>
</dbReference>
<dbReference type="InterPro" id="IPR012337">
    <property type="entry name" value="RNaseH-like_sf"/>
</dbReference>
<dbReference type="EMBL" id="CAJVQB010072309">
    <property type="protein sequence ID" value="CAG8843404.1"/>
    <property type="molecule type" value="Genomic_DNA"/>
</dbReference>
<dbReference type="InterPro" id="IPR050951">
    <property type="entry name" value="Retrovirus_Pol_polyprotein"/>
</dbReference>
<dbReference type="PANTHER" id="PTHR37984">
    <property type="entry name" value="PROTEIN CBG26694"/>
    <property type="match status" value="1"/>
</dbReference>
<sequence>YSFISRQTFDNLVNQYIESLASSKKEKALINQEKLQKIKDVLLNPTNTTLYTSTFRYWVKNKFKLQQIGGSYIVLHIRHKVKRISIELPVLVVENMYDEFCKIHATVTQHAGQKETWNQLTQVRPLAGIPIIERKFIVTITTVEVAAFLLKIFTTFGPPLILQSDNGKEFVSSVIVELVNLWPMIQIINDRPRHPASQGLVERANGILEIKLGKWMEDNNRQDWSFGLRFVIYAMNNSICRAHNKKPYALVFGVTPHAALDHLFETNISSEDEIPDEFGLENIQEPINDLDDLIDNTLIRVLK</sequence>
<comment type="caution">
    <text evidence="2">The sequence shown here is derived from an EMBL/GenBank/DDBJ whole genome shotgun (WGS) entry which is preliminary data.</text>
</comment>
<accession>A0ABN7WZT9</accession>
<keyword evidence="3" id="KW-1185">Reference proteome</keyword>
<reference evidence="2 3" key="1">
    <citation type="submission" date="2021-06" db="EMBL/GenBank/DDBJ databases">
        <authorList>
            <person name="Kallberg Y."/>
            <person name="Tangrot J."/>
            <person name="Rosling A."/>
        </authorList>
    </citation>
    <scope>NUCLEOTIDE SEQUENCE [LARGE SCALE GENOMIC DNA]</scope>
    <source>
        <strain evidence="2 3">120-4 pot B 10/14</strain>
    </source>
</reference>
<evidence type="ECO:0000259" key="1">
    <source>
        <dbReference type="PROSITE" id="PS50994"/>
    </source>
</evidence>
<dbReference type="PANTHER" id="PTHR37984:SF5">
    <property type="entry name" value="PROTEIN NYNRIN-LIKE"/>
    <property type="match status" value="1"/>
</dbReference>
<organism evidence="2 3">
    <name type="scientific">Gigaspora margarita</name>
    <dbReference type="NCBI Taxonomy" id="4874"/>
    <lineage>
        <taxon>Eukaryota</taxon>
        <taxon>Fungi</taxon>
        <taxon>Fungi incertae sedis</taxon>
        <taxon>Mucoromycota</taxon>
        <taxon>Glomeromycotina</taxon>
        <taxon>Glomeromycetes</taxon>
        <taxon>Diversisporales</taxon>
        <taxon>Gigasporaceae</taxon>
        <taxon>Gigaspora</taxon>
    </lineage>
</organism>
<gene>
    <name evidence="2" type="ORF">GMARGA_LOCUS36525</name>
</gene>
<evidence type="ECO:0000313" key="2">
    <source>
        <dbReference type="EMBL" id="CAG8843404.1"/>
    </source>
</evidence>
<feature type="non-terminal residue" evidence="2">
    <location>
        <position position="1"/>
    </location>
</feature>
<evidence type="ECO:0000313" key="3">
    <source>
        <dbReference type="Proteomes" id="UP000789901"/>
    </source>
</evidence>
<feature type="domain" description="Integrase catalytic" evidence="1">
    <location>
        <begin position="141"/>
        <end position="255"/>
    </location>
</feature>
<proteinExistence type="predicted"/>
<dbReference type="Proteomes" id="UP000789901">
    <property type="component" value="Unassembled WGS sequence"/>
</dbReference>
<dbReference type="SUPFAM" id="SSF53098">
    <property type="entry name" value="Ribonuclease H-like"/>
    <property type="match status" value="1"/>
</dbReference>
<dbReference type="PROSITE" id="PS50994">
    <property type="entry name" value="INTEGRASE"/>
    <property type="match status" value="1"/>
</dbReference>
<protein>
    <submittedName>
        <fullName evidence="2">8680_t:CDS:1</fullName>
    </submittedName>
</protein>
<dbReference type="Gene3D" id="3.30.420.10">
    <property type="entry name" value="Ribonuclease H-like superfamily/Ribonuclease H"/>
    <property type="match status" value="1"/>
</dbReference>